<accession>A0A0U3AYN9</accession>
<dbReference type="STRING" id="1526571.AT746_13845"/>
<evidence type="ECO:0000259" key="2">
    <source>
        <dbReference type="SMART" id="SM00563"/>
    </source>
</evidence>
<keyword evidence="3" id="KW-0012">Acyltransferase</keyword>
<dbReference type="SUPFAM" id="SSF69593">
    <property type="entry name" value="Glycerol-3-phosphate (1)-acyltransferase"/>
    <property type="match status" value="1"/>
</dbReference>
<dbReference type="RefSeq" id="WP_062481271.1">
    <property type="nucleotide sequence ID" value="NZ_CP013650.1"/>
</dbReference>
<protein>
    <submittedName>
        <fullName evidence="3">Acyltransferase</fullName>
    </submittedName>
</protein>
<keyword evidence="1" id="KW-0812">Transmembrane</keyword>
<sequence>MRSIITGSISFLGYLFNTLFWCIPIFSLSLLKLVPAASWRARIGRVLDLCARQWVKLNNLNQNLTASIQWDVQGLSDLKKKEWYLVIANHQSWVDILVLQRIFSGRIPFLKFFLKKELIWVPFLGLAWWALDFPFMQRFKKSYLAKNPHLKGKDLETTRRACEKFKYKPVSVMNFVEGTRYTAEKHQRQKSPFRHLLKPKAGGIAFVLSAMGDKLHKLVDVTIHYPQGAPSFWDFICGSVNKIQVRVEVMTLDGIAPRDYFDDPAERVSFQRWLNQRWQHKDDVIEQLKKSSL</sequence>
<proteinExistence type="predicted"/>
<dbReference type="Pfam" id="PF01553">
    <property type="entry name" value="Acyltransferase"/>
    <property type="match status" value="1"/>
</dbReference>
<keyword evidence="1" id="KW-0472">Membrane</keyword>
<dbReference type="SMART" id="SM00563">
    <property type="entry name" value="PlsC"/>
    <property type="match status" value="1"/>
</dbReference>
<dbReference type="CDD" id="cd07990">
    <property type="entry name" value="LPLAT_LCLAT1-like"/>
    <property type="match status" value="1"/>
</dbReference>
<name>A0A0U3AYN9_9ALTE</name>
<evidence type="ECO:0000313" key="4">
    <source>
        <dbReference type="Proteomes" id="UP000068447"/>
    </source>
</evidence>
<dbReference type="AlphaFoldDB" id="A0A0U3AYN9"/>
<keyword evidence="3" id="KW-0808">Transferase</keyword>
<dbReference type="InterPro" id="IPR002123">
    <property type="entry name" value="Plipid/glycerol_acylTrfase"/>
</dbReference>
<dbReference type="GO" id="GO:0016746">
    <property type="term" value="F:acyltransferase activity"/>
    <property type="evidence" value="ECO:0007669"/>
    <property type="project" value="UniProtKB-KW"/>
</dbReference>
<dbReference type="PANTHER" id="PTHR10983:SF16">
    <property type="entry name" value="LYSOCARDIOLIPIN ACYLTRANSFERASE 1"/>
    <property type="match status" value="1"/>
</dbReference>
<reference evidence="3 4" key="1">
    <citation type="submission" date="2015-12" db="EMBL/GenBank/DDBJ databases">
        <title>Complete genome of Lacimicrobium alkaliphilum KCTC 32984.</title>
        <authorList>
            <person name="Kim S.-G."/>
            <person name="Lee Y.-J."/>
        </authorList>
    </citation>
    <scope>NUCLEOTIDE SEQUENCE [LARGE SCALE GENOMIC DNA]</scope>
    <source>
        <strain evidence="3 4">YelD216</strain>
    </source>
</reference>
<feature type="transmembrane region" description="Helical" evidence="1">
    <location>
        <begin position="12"/>
        <end position="31"/>
    </location>
</feature>
<feature type="domain" description="Phospholipid/glycerol acyltransferase" evidence="2">
    <location>
        <begin position="84"/>
        <end position="226"/>
    </location>
</feature>
<evidence type="ECO:0000313" key="3">
    <source>
        <dbReference type="EMBL" id="ALS99231.1"/>
    </source>
</evidence>
<keyword evidence="1" id="KW-1133">Transmembrane helix</keyword>
<organism evidence="3 4">
    <name type="scientific">Lacimicrobium alkaliphilum</name>
    <dbReference type="NCBI Taxonomy" id="1526571"/>
    <lineage>
        <taxon>Bacteria</taxon>
        <taxon>Pseudomonadati</taxon>
        <taxon>Pseudomonadota</taxon>
        <taxon>Gammaproteobacteria</taxon>
        <taxon>Alteromonadales</taxon>
        <taxon>Alteromonadaceae</taxon>
        <taxon>Lacimicrobium</taxon>
    </lineage>
</organism>
<dbReference type="NCBIfam" id="NF010621">
    <property type="entry name" value="PRK14014.1"/>
    <property type="match status" value="1"/>
</dbReference>
<dbReference type="OrthoDB" id="319710at2"/>
<gene>
    <name evidence="3" type="ORF">AT746_13845</name>
</gene>
<evidence type="ECO:0000256" key="1">
    <source>
        <dbReference type="SAM" id="Phobius"/>
    </source>
</evidence>
<keyword evidence="4" id="KW-1185">Reference proteome</keyword>
<dbReference type="EMBL" id="CP013650">
    <property type="protein sequence ID" value="ALS99231.1"/>
    <property type="molecule type" value="Genomic_DNA"/>
</dbReference>
<dbReference type="PANTHER" id="PTHR10983">
    <property type="entry name" value="1-ACYLGLYCEROL-3-PHOSPHATE ACYLTRANSFERASE-RELATED"/>
    <property type="match status" value="1"/>
</dbReference>
<dbReference type="KEGG" id="lal:AT746_13845"/>
<dbReference type="Proteomes" id="UP000068447">
    <property type="component" value="Chromosome"/>
</dbReference>